<dbReference type="InterPro" id="IPR010982">
    <property type="entry name" value="Lambda_DNA-bd_dom_sf"/>
</dbReference>
<dbReference type="CDD" id="cd00093">
    <property type="entry name" value="HTH_XRE"/>
    <property type="match status" value="1"/>
</dbReference>
<feature type="domain" description="HTH cro/C1-type" evidence="1">
    <location>
        <begin position="12"/>
        <end position="53"/>
    </location>
</feature>
<dbReference type="AlphaFoldDB" id="A0A5D4RMX8"/>
<reference evidence="2 3" key="1">
    <citation type="submission" date="2019-08" db="EMBL/GenBank/DDBJ databases">
        <title>Bacillus genomes from the desert of Cuatro Cienegas, Coahuila.</title>
        <authorList>
            <person name="Olmedo-Alvarez G."/>
        </authorList>
    </citation>
    <scope>NUCLEOTIDE SEQUENCE [LARGE SCALE GENOMIC DNA]</scope>
    <source>
        <strain evidence="2 3">CH446_14T</strain>
    </source>
</reference>
<proteinExistence type="predicted"/>
<dbReference type="InterPro" id="IPR001387">
    <property type="entry name" value="Cro/C1-type_HTH"/>
</dbReference>
<dbReference type="RefSeq" id="WP_148973479.1">
    <property type="nucleotide sequence ID" value="NZ_JBNIKU010000003.1"/>
</dbReference>
<dbReference type="Proteomes" id="UP000322139">
    <property type="component" value="Unassembled WGS sequence"/>
</dbReference>
<name>A0A5D4RMX8_9BACI</name>
<evidence type="ECO:0000259" key="1">
    <source>
        <dbReference type="PROSITE" id="PS50943"/>
    </source>
</evidence>
<evidence type="ECO:0000313" key="3">
    <source>
        <dbReference type="Proteomes" id="UP000322139"/>
    </source>
</evidence>
<accession>A0A5D4RMX8</accession>
<dbReference type="Pfam" id="PF01381">
    <property type="entry name" value="HTH_3"/>
    <property type="match status" value="1"/>
</dbReference>
<comment type="caution">
    <text evidence="2">The sequence shown here is derived from an EMBL/GenBank/DDBJ whole genome shotgun (WGS) entry which is preliminary data.</text>
</comment>
<evidence type="ECO:0000313" key="2">
    <source>
        <dbReference type="EMBL" id="TYS51098.1"/>
    </source>
</evidence>
<dbReference type="SUPFAM" id="SSF47413">
    <property type="entry name" value="lambda repressor-like DNA-binding domains"/>
    <property type="match status" value="1"/>
</dbReference>
<protein>
    <submittedName>
        <fullName evidence="2">Helix-turn-helix transcriptional regulator</fullName>
    </submittedName>
</protein>
<dbReference type="PROSITE" id="PS50943">
    <property type="entry name" value="HTH_CROC1"/>
    <property type="match status" value="1"/>
</dbReference>
<dbReference type="GO" id="GO:0003677">
    <property type="term" value="F:DNA binding"/>
    <property type="evidence" value="ECO:0007669"/>
    <property type="project" value="InterPro"/>
</dbReference>
<dbReference type="Gene3D" id="1.10.260.40">
    <property type="entry name" value="lambda repressor-like DNA-binding domains"/>
    <property type="match status" value="1"/>
</dbReference>
<sequence length="53" mass="6064">MADLLKLVGNRIRIVRKGKGLIQEDLAEKCGLQYTYIGELERGERNISLLTFK</sequence>
<organism evidence="2 3">
    <name type="scientific">Bacillus infantis</name>
    <dbReference type="NCBI Taxonomy" id="324767"/>
    <lineage>
        <taxon>Bacteria</taxon>
        <taxon>Bacillati</taxon>
        <taxon>Bacillota</taxon>
        <taxon>Bacilli</taxon>
        <taxon>Bacillales</taxon>
        <taxon>Bacillaceae</taxon>
        <taxon>Bacillus</taxon>
    </lineage>
</organism>
<dbReference type="EMBL" id="VTER01000002">
    <property type="protein sequence ID" value="TYS51098.1"/>
    <property type="molecule type" value="Genomic_DNA"/>
</dbReference>
<gene>
    <name evidence="2" type="ORF">FZD51_03370</name>
</gene>